<organism evidence="2 3">
    <name type="scientific">Streptococcus minor</name>
    <dbReference type="NCBI Taxonomy" id="229549"/>
    <lineage>
        <taxon>Bacteria</taxon>
        <taxon>Bacillati</taxon>
        <taxon>Bacillota</taxon>
        <taxon>Bacilli</taxon>
        <taxon>Lactobacillales</taxon>
        <taxon>Streptococcaceae</taxon>
        <taxon>Streptococcus</taxon>
    </lineage>
</organism>
<keyword evidence="1" id="KW-1133">Transmembrane helix</keyword>
<keyword evidence="3" id="KW-1185">Reference proteome</keyword>
<keyword evidence="1" id="KW-0472">Membrane</keyword>
<sequence length="238" mass="27479">MIQKLSLFQWIVLLICIITCSVGMYGVTVYSSLNNVFKEMNYGAITRGSNILNLPEISKALDSNIKIKDPEWIRSLPLNKTNLDTDEQISVIVGRKNVFILEFRKQLSENTFLYITYTYIDSVLIGDVEIANSDISLTYAKEFYRIMKSENGEQNLKESLDRTYWFSSSKGLPTLQLTKPNEILGYLKSYGIDSDWIKEKGDSMLYDVVLNRWFKHGSSRYSQNNLGNLRMIPDELFK</sequence>
<protein>
    <submittedName>
        <fullName evidence="2">Uncharacterized protein</fullName>
    </submittedName>
</protein>
<evidence type="ECO:0000313" key="3">
    <source>
        <dbReference type="Proteomes" id="UP000281771"/>
    </source>
</evidence>
<dbReference type="RefSeq" id="WP_124778045.1">
    <property type="nucleotide sequence ID" value="NZ_RQZA01000021.1"/>
</dbReference>
<gene>
    <name evidence="2" type="ORF">EII38_09750</name>
</gene>
<dbReference type="AlphaFoldDB" id="A0A3P1V571"/>
<keyword evidence="1" id="KW-0812">Transmembrane</keyword>
<dbReference type="Proteomes" id="UP000281771">
    <property type="component" value="Unassembled WGS sequence"/>
</dbReference>
<proteinExistence type="predicted"/>
<dbReference type="EMBL" id="RQZA01000021">
    <property type="protein sequence ID" value="RRD29384.1"/>
    <property type="molecule type" value="Genomic_DNA"/>
</dbReference>
<comment type="caution">
    <text evidence="2">The sequence shown here is derived from an EMBL/GenBank/DDBJ whole genome shotgun (WGS) entry which is preliminary data.</text>
</comment>
<feature type="transmembrane region" description="Helical" evidence="1">
    <location>
        <begin position="7"/>
        <end position="27"/>
    </location>
</feature>
<name>A0A3P1V571_9STRE</name>
<dbReference type="NCBIfam" id="NF033863">
    <property type="entry name" value="immun_TipC_fam"/>
    <property type="match status" value="1"/>
</dbReference>
<dbReference type="InterPro" id="IPR048042">
    <property type="entry name" value="TipC-like"/>
</dbReference>
<evidence type="ECO:0000256" key="1">
    <source>
        <dbReference type="SAM" id="Phobius"/>
    </source>
</evidence>
<evidence type="ECO:0000313" key="2">
    <source>
        <dbReference type="EMBL" id="RRD29384.1"/>
    </source>
</evidence>
<reference evidence="2 3" key="1">
    <citation type="submission" date="2018-11" db="EMBL/GenBank/DDBJ databases">
        <title>Genomes From Bacteria Associated with the Canine Oral Cavity: a Test Case for Automated Genome-Based Taxonomic Assignment.</title>
        <authorList>
            <person name="Coil D.A."/>
            <person name="Jospin G."/>
            <person name="Darling A.E."/>
            <person name="Wallis C."/>
            <person name="Davis I.J."/>
            <person name="Harris S."/>
            <person name="Eisen J.A."/>
            <person name="Holcombe L.J."/>
            <person name="O'Flynn C."/>
        </authorList>
    </citation>
    <scope>NUCLEOTIDE SEQUENCE [LARGE SCALE GENOMIC DNA]</scope>
    <source>
        <strain evidence="2 3">OH4621_COT-116</strain>
    </source>
</reference>
<accession>A0A3P1V571</accession>